<reference evidence="2" key="1">
    <citation type="submission" date="2020-07" db="EMBL/GenBank/DDBJ databases">
        <title>Genome sequence and genetic diversity analysis of an under-domesticated orphan crop, white fonio (Digitaria exilis).</title>
        <authorList>
            <person name="Bennetzen J.L."/>
            <person name="Chen S."/>
            <person name="Ma X."/>
            <person name="Wang X."/>
            <person name="Yssel A.E.J."/>
            <person name="Chaluvadi S.R."/>
            <person name="Johnson M."/>
            <person name="Gangashetty P."/>
            <person name="Hamidou F."/>
            <person name="Sanogo M.D."/>
            <person name="Zwaenepoel A."/>
            <person name="Wallace J."/>
            <person name="Van De Peer Y."/>
            <person name="Van Deynze A."/>
        </authorList>
    </citation>
    <scope>NUCLEOTIDE SEQUENCE</scope>
    <source>
        <tissue evidence="2">Leaves</tissue>
    </source>
</reference>
<evidence type="ECO:0008006" key="4">
    <source>
        <dbReference type="Google" id="ProtNLM"/>
    </source>
</evidence>
<evidence type="ECO:0000313" key="2">
    <source>
        <dbReference type="EMBL" id="KAF8757420.1"/>
    </source>
</evidence>
<organism evidence="2 3">
    <name type="scientific">Digitaria exilis</name>
    <dbReference type="NCBI Taxonomy" id="1010633"/>
    <lineage>
        <taxon>Eukaryota</taxon>
        <taxon>Viridiplantae</taxon>
        <taxon>Streptophyta</taxon>
        <taxon>Embryophyta</taxon>
        <taxon>Tracheophyta</taxon>
        <taxon>Spermatophyta</taxon>
        <taxon>Magnoliopsida</taxon>
        <taxon>Liliopsida</taxon>
        <taxon>Poales</taxon>
        <taxon>Poaceae</taxon>
        <taxon>PACMAD clade</taxon>
        <taxon>Panicoideae</taxon>
        <taxon>Panicodae</taxon>
        <taxon>Paniceae</taxon>
        <taxon>Anthephorinae</taxon>
        <taxon>Digitaria</taxon>
    </lineage>
</organism>
<accession>A0A835KPJ5</accession>
<protein>
    <recommendedName>
        <fullName evidence="4">J domain-containing protein</fullName>
    </recommendedName>
</protein>
<gene>
    <name evidence="2" type="ORF">HU200_010939</name>
</gene>
<evidence type="ECO:0000256" key="1">
    <source>
        <dbReference type="SAM" id="MobiDB-lite"/>
    </source>
</evidence>
<evidence type="ECO:0000313" key="3">
    <source>
        <dbReference type="Proteomes" id="UP000636709"/>
    </source>
</evidence>
<dbReference type="AlphaFoldDB" id="A0A835KPJ5"/>
<dbReference type="EMBL" id="JACEFO010000773">
    <property type="protein sequence ID" value="KAF8757420.1"/>
    <property type="molecule type" value="Genomic_DNA"/>
</dbReference>
<dbReference type="Proteomes" id="UP000636709">
    <property type="component" value="Unassembled WGS sequence"/>
</dbReference>
<sequence length="344" mass="38366">MAGAGTGRELDADAAKAQAAREVCAASAAFASCPHRRRRSPRGGRPHFVDWYLVLAIGEAASEDAVRRRYRQLGKPKIEIRDWDIGWSLLCHALQTDDELMIYLCLFCCVGLDACSAAAAPGQEQAPQGGGRLQDRLRAHAWQRALMESVADRLAVPVPPGQYAHACLTDRSRRRAFDADRRASFCATCHDRHAARSSAAATGGARLRATSDKQMKPAGRSKQPRAVAAPTQALRDMQNRMREECRVIDGCLKANDAAACARRRQSFPLFDPSDHRRRFPDYPHVRPPPVTPFGTSEFWWFDERLARADQNIQNQRWCRGGGESPVYQIRKAAAECTERTKRAW</sequence>
<proteinExistence type="predicted"/>
<keyword evidence="3" id="KW-1185">Reference proteome</keyword>
<comment type="caution">
    <text evidence="2">The sequence shown here is derived from an EMBL/GenBank/DDBJ whole genome shotgun (WGS) entry which is preliminary data.</text>
</comment>
<dbReference type="OrthoDB" id="10250354at2759"/>
<feature type="region of interest" description="Disordered" evidence="1">
    <location>
        <begin position="200"/>
        <end position="232"/>
    </location>
</feature>
<name>A0A835KPJ5_9POAL</name>